<dbReference type="FunFam" id="1.10.150.20:FF:000003">
    <property type="entry name" value="DNA polymerase I"/>
    <property type="match status" value="1"/>
</dbReference>
<dbReference type="InterPro" id="IPR002421">
    <property type="entry name" value="5-3_exonuclease"/>
</dbReference>
<name>A0A1G2FIT1_9BACT</name>
<dbReference type="PANTHER" id="PTHR42646:SF2">
    <property type="entry name" value="5'-3' EXONUCLEASE FAMILY PROTEIN"/>
    <property type="match status" value="1"/>
</dbReference>
<dbReference type="SMART" id="SM00279">
    <property type="entry name" value="HhH2"/>
    <property type="match status" value="1"/>
</dbReference>
<dbReference type="SUPFAM" id="SSF88723">
    <property type="entry name" value="PIN domain-like"/>
    <property type="match status" value="1"/>
</dbReference>
<dbReference type="InterPro" id="IPR029060">
    <property type="entry name" value="PIN-like_dom_sf"/>
</dbReference>
<protein>
    <recommendedName>
        <fullName evidence="5">5'-3' exonuclease domain-containing protein</fullName>
    </recommendedName>
</protein>
<dbReference type="AlphaFoldDB" id="A0A1G2FIT1"/>
<dbReference type="InterPro" id="IPR008918">
    <property type="entry name" value="HhH2"/>
</dbReference>
<sequence>MKTLVLIDGNALLHRAYHALPPLKTKKGELVNAVYGFFSVLLKFLKELKPDYSAVAFDVAGPTFRDLEYKEYKAKRKKPPQELYDQIPRIKEIVKAFNIPIYEKQGFEADDIIGTIIQKTQDRRPKTEIIVVTGDLDALQLVNDKTKIYILRKGIKDTAIYDKKAIVERYGLEPKQIIDFKGLKGDPSDNIPGVPGIGEKTAIELLKRFKSLENLYKKIDQEEIDPKLKARLLEYKEQAFFSQYLATIKKDAPIDFDLVKCQWKKFDKKTIIELFEDLDFKSLIKRLPE</sequence>
<dbReference type="Pfam" id="PF01367">
    <property type="entry name" value="5_3_exonuc"/>
    <property type="match status" value="1"/>
</dbReference>
<evidence type="ECO:0000259" key="5">
    <source>
        <dbReference type="SMART" id="SM00475"/>
    </source>
</evidence>
<dbReference type="Gene3D" id="3.40.50.1010">
    <property type="entry name" value="5'-nuclease"/>
    <property type="match status" value="1"/>
</dbReference>
<dbReference type="FunFam" id="3.40.50.1010:FF:000001">
    <property type="entry name" value="DNA polymerase I"/>
    <property type="match status" value="1"/>
</dbReference>
<evidence type="ECO:0000256" key="3">
    <source>
        <dbReference type="ARBA" id="ARBA00022839"/>
    </source>
</evidence>
<dbReference type="PANTHER" id="PTHR42646">
    <property type="entry name" value="FLAP ENDONUCLEASE XNI"/>
    <property type="match status" value="1"/>
</dbReference>
<dbReference type="CDD" id="cd09898">
    <property type="entry name" value="H3TH_53EXO"/>
    <property type="match status" value="1"/>
</dbReference>
<evidence type="ECO:0000313" key="7">
    <source>
        <dbReference type="Proteomes" id="UP000177061"/>
    </source>
</evidence>
<dbReference type="Proteomes" id="UP000177061">
    <property type="component" value="Unassembled WGS sequence"/>
</dbReference>
<organism evidence="6 7">
    <name type="scientific">Candidatus Portnoybacteria bacterium RIFCSPHIGHO2_12_FULL_38_9</name>
    <dbReference type="NCBI Taxonomy" id="1801997"/>
    <lineage>
        <taxon>Bacteria</taxon>
        <taxon>Candidatus Portnoyibacteriota</taxon>
    </lineage>
</organism>
<proteinExistence type="predicted"/>
<dbReference type="Pfam" id="PF02739">
    <property type="entry name" value="5_3_exonuc_N"/>
    <property type="match status" value="1"/>
</dbReference>
<reference evidence="6 7" key="1">
    <citation type="journal article" date="2016" name="Nat. Commun.">
        <title>Thousands of microbial genomes shed light on interconnected biogeochemical processes in an aquifer system.</title>
        <authorList>
            <person name="Anantharaman K."/>
            <person name="Brown C.T."/>
            <person name="Hug L.A."/>
            <person name="Sharon I."/>
            <person name="Castelle C.J."/>
            <person name="Probst A.J."/>
            <person name="Thomas B.C."/>
            <person name="Singh A."/>
            <person name="Wilkins M.J."/>
            <person name="Karaoz U."/>
            <person name="Brodie E.L."/>
            <person name="Williams K.H."/>
            <person name="Hubbard S.S."/>
            <person name="Banfield J.F."/>
        </authorList>
    </citation>
    <scope>NUCLEOTIDE SEQUENCE [LARGE SCALE GENOMIC DNA]</scope>
</reference>
<dbReference type="InterPro" id="IPR020046">
    <property type="entry name" value="5-3_exonucl_a-hlix_arch_N"/>
</dbReference>
<keyword evidence="1" id="KW-0540">Nuclease</keyword>
<keyword evidence="3" id="KW-0269">Exonuclease</keyword>
<keyword evidence="4" id="KW-0238">DNA-binding</keyword>
<dbReference type="InterPro" id="IPR020045">
    <property type="entry name" value="DNA_polI_H3TH"/>
</dbReference>
<dbReference type="CDD" id="cd09859">
    <property type="entry name" value="PIN_53EXO"/>
    <property type="match status" value="1"/>
</dbReference>
<dbReference type="GO" id="GO:0008409">
    <property type="term" value="F:5'-3' exonuclease activity"/>
    <property type="evidence" value="ECO:0007669"/>
    <property type="project" value="InterPro"/>
</dbReference>
<dbReference type="SMART" id="SM00475">
    <property type="entry name" value="53EXOc"/>
    <property type="match status" value="1"/>
</dbReference>
<dbReference type="GO" id="GO:0033567">
    <property type="term" value="P:DNA replication, Okazaki fragment processing"/>
    <property type="evidence" value="ECO:0007669"/>
    <property type="project" value="InterPro"/>
</dbReference>
<dbReference type="EMBL" id="MHNB01000007">
    <property type="protein sequence ID" value="OGZ37488.1"/>
    <property type="molecule type" value="Genomic_DNA"/>
</dbReference>
<evidence type="ECO:0000256" key="1">
    <source>
        <dbReference type="ARBA" id="ARBA00022722"/>
    </source>
</evidence>
<keyword evidence="2" id="KW-0378">Hydrolase</keyword>
<dbReference type="GO" id="GO:0003677">
    <property type="term" value="F:DNA binding"/>
    <property type="evidence" value="ECO:0007669"/>
    <property type="project" value="UniProtKB-KW"/>
</dbReference>
<dbReference type="InterPro" id="IPR038969">
    <property type="entry name" value="FEN"/>
</dbReference>
<gene>
    <name evidence="6" type="ORF">A3J64_00650</name>
</gene>
<dbReference type="InterPro" id="IPR036279">
    <property type="entry name" value="5-3_exonuclease_C_sf"/>
</dbReference>
<evidence type="ECO:0000256" key="4">
    <source>
        <dbReference type="ARBA" id="ARBA00023125"/>
    </source>
</evidence>
<dbReference type="SUPFAM" id="SSF47807">
    <property type="entry name" value="5' to 3' exonuclease, C-terminal subdomain"/>
    <property type="match status" value="1"/>
</dbReference>
<dbReference type="STRING" id="1801997.A3J64_00650"/>
<dbReference type="Gene3D" id="1.10.150.20">
    <property type="entry name" value="5' to 3' exonuclease, C-terminal subdomain"/>
    <property type="match status" value="1"/>
</dbReference>
<dbReference type="GO" id="GO:0017108">
    <property type="term" value="F:5'-flap endonuclease activity"/>
    <property type="evidence" value="ECO:0007669"/>
    <property type="project" value="InterPro"/>
</dbReference>
<feature type="domain" description="5'-3' exonuclease" evidence="5">
    <location>
        <begin position="1"/>
        <end position="264"/>
    </location>
</feature>
<evidence type="ECO:0000256" key="2">
    <source>
        <dbReference type="ARBA" id="ARBA00022801"/>
    </source>
</evidence>
<evidence type="ECO:0000313" key="6">
    <source>
        <dbReference type="EMBL" id="OGZ37488.1"/>
    </source>
</evidence>
<comment type="caution">
    <text evidence="6">The sequence shown here is derived from an EMBL/GenBank/DDBJ whole genome shotgun (WGS) entry which is preliminary data.</text>
</comment>
<accession>A0A1G2FIT1</accession>